<evidence type="ECO:0000313" key="6">
    <source>
        <dbReference type="Proteomes" id="UP001166286"/>
    </source>
</evidence>
<organism evidence="5 6">
    <name type="scientific">Cladonia borealis</name>
    <dbReference type="NCBI Taxonomy" id="184061"/>
    <lineage>
        <taxon>Eukaryota</taxon>
        <taxon>Fungi</taxon>
        <taxon>Dikarya</taxon>
        <taxon>Ascomycota</taxon>
        <taxon>Pezizomycotina</taxon>
        <taxon>Lecanoromycetes</taxon>
        <taxon>OSLEUM clade</taxon>
        <taxon>Lecanoromycetidae</taxon>
        <taxon>Lecanorales</taxon>
        <taxon>Lecanorineae</taxon>
        <taxon>Cladoniaceae</taxon>
        <taxon>Cladonia</taxon>
    </lineage>
</organism>
<reference evidence="5" key="1">
    <citation type="submission" date="2023-03" db="EMBL/GenBank/DDBJ databases">
        <title>Complete genome of Cladonia borealis.</title>
        <authorList>
            <person name="Park H."/>
        </authorList>
    </citation>
    <scope>NUCLEOTIDE SEQUENCE</scope>
    <source>
        <strain evidence="5">ANT050790</strain>
    </source>
</reference>
<dbReference type="PANTHER" id="PTHR31001:SF74">
    <property type="entry name" value="ZN(II)2CYS6 TRANSCRIPTION FACTOR (EUROFUNG)"/>
    <property type="match status" value="1"/>
</dbReference>
<dbReference type="InterPro" id="IPR007219">
    <property type="entry name" value="XnlR_reg_dom"/>
</dbReference>
<comment type="caution">
    <text evidence="5">The sequence shown here is derived from an EMBL/GenBank/DDBJ whole genome shotgun (WGS) entry which is preliminary data.</text>
</comment>
<feature type="domain" description="Xylanolytic transcriptional activator regulatory" evidence="4">
    <location>
        <begin position="207"/>
        <end position="281"/>
    </location>
</feature>
<dbReference type="GO" id="GO:0005634">
    <property type="term" value="C:nucleus"/>
    <property type="evidence" value="ECO:0007669"/>
    <property type="project" value="UniProtKB-SubCell"/>
</dbReference>
<dbReference type="CDD" id="cd12148">
    <property type="entry name" value="fungal_TF_MHR"/>
    <property type="match status" value="1"/>
</dbReference>
<dbReference type="EMBL" id="JAFEKC020000005">
    <property type="protein sequence ID" value="KAK0514546.1"/>
    <property type="molecule type" value="Genomic_DNA"/>
</dbReference>
<gene>
    <name evidence="5" type="ORF">JMJ35_003163</name>
</gene>
<sequence>MRVSASELQYVGGEHWAAILDSIADLRDGFDREDQLRLAISPDQFQDDIGDAGNVDIHASSHSLLLYGGCQPASQAEILAALLPKDAVDRYISRYFNRQELVSLAIHGPTFLQEYEAFWANPSGVPVMWIGLLFSMICLAVLASDAWDSAHKNEMEQRSIQINLYREKIVQSLVLGEYTKSGPYVLKTMIHYVYIEFAIHADADEDIWFLLALMVNLAMRMGYHRDPSHFAGISPLKSEMGRRIWAIVLQGDILISSQMGMPRMISDWKCDTAEPRNLNDTDLDQDTSELPPPRPETEITTALGTIARRRMLTVIGTISDLTANVKSCNYQEVMQVDAGLHEAAASVPQPFEMPSMTASITDSPQVIMSRLFISLLYYKGQIMLHRRFALNDSTSADEDSFSYSRKSCFDASLGMLHIQQILDEETCPGGQLHMMRWRVSSIINHHFLTATMILCSLLHRGRTLNRKEKIMATLRSTRAIWMRSSSVSREAKKAAETVSFVLARAGHIGDYGIDVATERTSGAIMGARHVKQRGRQRFRLGFRWAGYVADSYDFYEQYLNKQVGEQSESSEDLGLNLHSISQNFGESHCIELPWAKTNASVAMTMAILNSANNLVMPGLLPNLTPPDQQGSNFAFNLDTLESAIASDE</sequence>
<protein>
    <recommendedName>
        <fullName evidence="4">Xylanolytic transcriptional activator regulatory domain-containing protein</fullName>
    </recommendedName>
</protein>
<dbReference type="PANTHER" id="PTHR31001">
    <property type="entry name" value="UNCHARACTERIZED TRANSCRIPTIONAL REGULATORY PROTEIN"/>
    <property type="match status" value="1"/>
</dbReference>
<dbReference type="InterPro" id="IPR050613">
    <property type="entry name" value="Sec_Metabolite_Reg"/>
</dbReference>
<accession>A0AA39R5Q9</accession>
<dbReference type="AlphaFoldDB" id="A0AA39R5Q9"/>
<evidence type="ECO:0000256" key="3">
    <source>
        <dbReference type="SAM" id="MobiDB-lite"/>
    </source>
</evidence>
<comment type="subcellular location">
    <subcellularLocation>
        <location evidence="1">Nucleus</location>
    </subcellularLocation>
</comment>
<evidence type="ECO:0000313" key="5">
    <source>
        <dbReference type="EMBL" id="KAK0514546.1"/>
    </source>
</evidence>
<dbReference type="GO" id="GO:0006351">
    <property type="term" value="P:DNA-templated transcription"/>
    <property type="evidence" value="ECO:0007669"/>
    <property type="project" value="InterPro"/>
</dbReference>
<dbReference type="SMART" id="SM00906">
    <property type="entry name" value="Fungal_trans"/>
    <property type="match status" value="1"/>
</dbReference>
<evidence type="ECO:0000256" key="1">
    <source>
        <dbReference type="ARBA" id="ARBA00004123"/>
    </source>
</evidence>
<dbReference type="Proteomes" id="UP001166286">
    <property type="component" value="Unassembled WGS sequence"/>
</dbReference>
<keyword evidence="6" id="KW-1185">Reference proteome</keyword>
<evidence type="ECO:0000259" key="4">
    <source>
        <dbReference type="SMART" id="SM00906"/>
    </source>
</evidence>
<dbReference type="Pfam" id="PF04082">
    <property type="entry name" value="Fungal_trans"/>
    <property type="match status" value="1"/>
</dbReference>
<feature type="region of interest" description="Disordered" evidence="3">
    <location>
        <begin position="275"/>
        <end position="296"/>
    </location>
</feature>
<evidence type="ECO:0000256" key="2">
    <source>
        <dbReference type="ARBA" id="ARBA00023242"/>
    </source>
</evidence>
<keyword evidence="2" id="KW-0539">Nucleus</keyword>
<proteinExistence type="predicted"/>
<dbReference type="GO" id="GO:0008270">
    <property type="term" value="F:zinc ion binding"/>
    <property type="evidence" value="ECO:0007669"/>
    <property type="project" value="InterPro"/>
</dbReference>
<dbReference type="GO" id="GO:0003677">
    <property type="term" value="F:DNA binding"/>
    <property type="evidence" value="ECO:0007669"/>
    <property type="project" value="InterPro"/>
</dbReference>
<name>A0AA39R5Q9_9LECA</name>